<evidence type="ECO:0000256" key="9">
    <source>
        <dbReference type="ARBA" id="ARBA00047883"/>
    </source>
</evidence>
<dbReference type="GO" id="GO:0000287">
    <property type="term" value="F:magnesium ion binding"/>
    <property type="evidence" value="ECO:0007669"/>
    <property type="project" value="UniProtKB-UniRule"/>
</dbReference>
<comment type="function">
    <text evidence="1 10">Condenses 4-methyl-5-(beta-hydroxyethyl)thiazole monophosphate (THZ-P) and 2-methyl-4-amino-5-hydroxymethyl pyrimidine pyrophosphate (HMP-PP) to form thiamine monophosphate (TMP).</text>
</comment>
<proteinExistence type="inferred from homology"/>
<evidence type="ECO:0000313" key="14">
    <source>
        <dbReference type="EMBL" id="QQL44958.1"/>
    </source>
</evidence>
<comment type="cofactor">
    <cofactor evidence="10">
        <name>Mg(2+)</name>
        <dbReference type="ChEBI" id="CHEBI:18420"/>
    </cofactor>
    <text evidence="10">Binds 1 Mg(2+) ion per subunit.</text>
</comment>
<dbReference type="InterPro" id="IPR034291">
    <property type="entry name" value="TMP_synthase"/>
</dbReference>
<organism evidence="14 15">
    <name type="scientific">Sulfuriroseicoccus oceanibius</name>
    <dbReference type="NCBI Taxonomy" id="2707525"/>
    <lineage>
        <taxon>Bacteria</taxon>
        <taxon>Pseudomonadati</taxon>
        <taxon>Verrucomicrobiota</taxon>
        <taxon>Verrucomicrobiia</taxon>
        <taxon>Verrucomicrobiales</taxon>
        <taxon>Verrucomicrobiaceae</taxon>
        <taxon>Sulfuriroseicoccus</taxon>
    </lineage>
</organism>
<feature type="binding site" evidence="10">
    <location>
        <begin position="138"/>
        <end position="140"/>
    </location>
    <ligand>
        <name>2-[(2R,5Z)-2-carboxy-4-methylthiazol-5(2H)-ylidene]ethyl phosphate</name>
        <dbReference type="ChEBI" id="CHEBI:62899"/>
    </ligand>
</feature>
<dbReference type="EC" id="2.5.1.3" evidence="10"/>
<comment type="pathway">
    <text evidence="2 10 12">Cofactor biosynthesis; thiamine diphosphate biosynthesis; thiamine phosphate from 4-amino-2-methyl-5-diphosphomethylpyrimidine and 4-methyl-5-(2-phosphoethyl)-thiazole: step 1/1.</text>
</comment>
<evidence type="ECO:0000259" key="13">
    <source>
        <dbReference type="Pfam" id="PF02581"/>
    </source>
</evidence>
<comment type="catalytic activity">
    <reaction evidence="7 10 11">
        <text>4-methyl-5-(2-phosphooxyethyl)-thiazole + 4-amino-2-methyl-5-(diphosphooxymethyl)pyrimidine + H(+) = thiamine phosphate + diphosphate</text>
        <dbReference type="Rhea" id="RHEA:22328"/>
        <dbReference type="ChEBI" id="CHEBI:15378"/>
        <dbReference type="ChEBI" id="CHEBI:33019"/>
        <dbReference type="ChEBI" id="CHEBI:37575"/>
        <dbReference type="ChEBI" id="CHEBI:57841"/>
        <dbReference type="ChEBI" id="CHEBI:58296"/>
        <dbReference type="EC" id="2.5.1.3"/>
    </reaction>
</comment>
<keyword evidence="15" id="KW-1185">Reference proteome</keyword>
<feature type="binding site" evidence="10">
    <location>
        <begin position="190"/>
        <end position="191"/>
    </location>
    <ligand>
        <name>2-[(2R,5Z)-2-carboxy-4-methylthiazol-5(2H)-ylidene]ethyl phosphate</name>
        <dbReference type="ChEBI" id="CHEBI:62899"/>
    </ligand>
</feature>
<keyword evidence="3 10" id="KW-0808">Transferase</keyword>
<evidence type="ECO:0000256" key="1">
    <source>
        <dbReference type="ARBA" id="ARBA00003814"/>
    </source>
</evidence>
<feature type="binding site" evidence="10">
    <location>
        <position position="74"/>
    </location>
    <ligand>
        <name>Mg(2+)</name>
        <dbReference type="ChEBI" id="CHEBI:18420"/>
    </ligand>
</feature>
<evidence type="ECO:0000313" key="15">
    <source>
        <dbReference type="Proteomes" id="UP000475117"/>
    </source>
</evidence>
<comment type="catalytic activity">
    <reaction evidence="8 10 11">
        <text>2-(2-carboxy-4-methylthiazol-5-yl)ethyl phosphate + 4-amino-2-methyl-5-(diphosphooxymethyl)pyrimidine + 2 H(+) = thiamine phosphate + CO2 + diphosphate</text>
        <dbReference type="Rhea" id="RHEA:47848"/>
        <dbReference type="ChEBI" id="CHEBI:15378"/>
        <dbReference type="ChEBI" id="CHEBI:16526"/>
        <dbReference type="ChEBI" id="CHEBI:33019"/>
        <dbReference type="ChEBI" id="CHEBI:37575"/>
        <dbReference type="ChEBI" id="CHEBI:57841"/>
        <dbReference type="ChEBI" id="CHEBI:62890"/>
        <dbReference type="EC" id="2.5.1.3"/>
    </reaction>
</comment>
<feature type="binding site" evidence="10">
    <location>
        <position position="170"/>
    </location>
    <ligand>
        <name>2-[(2R,5Z)-2-carboxy-4-methylthiazol-5(2H)-ylidene]ethyl phosphate</name>
        <dbReference type="ChEBI" id="CHEBI:62899"/>
    </ligand>
</feature>
<dbReference type="EMBL" id="CP066776">
    <property type="protein sequence ID" value="QQL44958.1"/>
    <property type="molecule type" value="Genomic_DNA"/>
</dbReference>
<dbReference type="UniPathway" id="UPA00060">
    <property type="reaction ID" value="UER00141"/>
</dbReference>
<dbReference type="Gene3D" id="3.20.20.70">
    <property type="entry name" value="Aldolase class I"/>
    <property type="match status" value="1"/>
</dbReference>
<evidence type="ECO:0000256" key="10">
    <source>
        <dbReference type="HAMAP-Rule" id="MF_00097"/>
    </source>
</evidence>
<feature type="binding site" evidence="10">
    <location>
        <position position="73"/>
    </location>
    <ligand>
        <name>4-amino-2-methyl-5-(diphosphooxymethyl)pyrimidine</name>
        <dbReference type="ChEBI" id="CHEBI:57841"/>
    </ligand>
</feature>
<protein>
    <recommendedName>
        <fullName evidence="10">Thiamine-phosphate synthase</fullName>
        <shortName evidence="10">TP synthase</shortName>
        <shortName evidence="10">TPS</shortName>
        <ecNumber evidence="10">2.5.1.3</ecNumber>
    </recommendedName>
    <alternativeName>
        <fullName evidence="10">Thiamine-phosphate pyrophosphorylase</fullName>
        <shortName evidence="10">TMP pyrophosphorylase</shortName>
        <shortName evidence="10">TMP-PPase</shortName>
    </alternativeName>
</protein>
<dbReference type="GO" id="GO:0009228">
    <property type="term" value="P:thiamine biosynthetic process"/>
    <property type="evidence" value="ECO:0007669"/>
    <property type="project" value="UniProtKB-KW"/>
</dbReference>
<dbReference type="Pfam" id="PF02581">
    <property type="entry name" value="TMP-TENI"/>
    <property type="match status" value="1"/>
</dbReference>
<dbReference type="FunFam" id="3.20.20.70:FF:000096">
    <property type="entry name" value="Thiamine-phosphate synthase"/>
    <property type="match status" value="1"/>
</dbReference>
<comment type="catalytic activity">
    <reaction evidence="9 10 11">
        <text>2-[(2R,5Z)-2-carboxy-4-methylthiazol-5(2H)-ylidene]ethyl phosphate + 4-amino-2-methyl-5-(diphosphooxymethyl)pyrimidine + 2 H(+) = thiamine phosphate + CO2 + diphosphate</text>
        <dbReference type="Rhea" id="RHEA:47844"/>
        <dbReference type="ChEBI" id="CHEBI:15378"/>
        <dbReference type="ChEBI" id="CHEBI:16526"/>
        <dbReference type="ChEBI" id="CHEBI:33019"/>
        <dbReference type="ChEBI" id="CHEBI:37575"/>
        <dbReference type="ChEBI" id="CHEBI:57841"/>
        <dbReference type="ChEBI" id="CHEBI:62899"/>
        <dbReference type="EC" id="2.5.1.3"/>
    </reaction>
</comment>
<dbReference type="PANTHER" id="PTHR20857">
    <property type="entry name" value="THIAMINE-PHOSPHATE PYROPHOSPHORYLASE"/>
    <property type="match status" value="1"/>
</dbReference>
<dbReference type="PANTHER" id="PTHR20857:SF15">
    <property type="entry name" value="THIAMINE-PHOSPHATE SYNTHASE"/>
    <property type="match status" value="1"/>
</dbReference>
<evidence type="ECO:0000256" key="6">
    <source>
        <dbReference type="ARBA" id="ARBA00022977"/>
    </source>
</evidence>
<dbReference type="InterPro" id="IPR036206">
    <property type="entry name" value="ThiamineP_synth_sf"/>
</dbReference>
<feature type="binding site" evidence="10">
    <location>
        <position position="112"/>
    </location>
    <ligand>
        <name>4-amino-2-methyl-5-(diphosphooxymethyl)pyrimidine</name>
        <dbReference type="ChEBI" id="CHEBI:57841"/>
    </ligand>
</feature>
<evidence type="ECO:0000256" key="7">
    <source>
        <dbReference type="ARBA" id="ARBA00047334"/>
    </source>
</evidence>
<dbReference type="InterPro" id="IPR022998">
    <property type="entry name" value="ThiamineP_synth_TenI"/>
</dbReference>
<feature type="binding site" evidence="10">
    <location>
        <position position="141"/>
    </location>
    <ligand>
        <name>4-amino-2-methyl-5-(diphosphooxymethyl)pyrimidine</name>
        <dbReference type="ChEBI" id="CHEBI:57841"/>
    </ligand>
</feature>
<evidence type="ECO:0000256" key="5">
    <source>
        <dbReference type="ARBA" id="ARBA00022842"/>
    </source>
</evidence>
<dbReference type="AlphaFoldDB" id="A0A6B3LCW5"/>
<dbReference type="GO" id="GO:0009229">
    <property type="term" value="P:thiamine diphosphate biosynthetic process"/>
    <property type="evidence" value="ECO:0007669"/>
    <property type="project" value="UniProtKB-UniRule"/>
</dbReference>
<dbReference type="CDD" id="cd00564">
    <property type="entry name" value="TMP_TenI"/>
    <property type="match status" value="1"/>
</dbReference>
<accession>A0A6B3LCW5</accession>
<evidence type="ECO:0000256" key="12">
    <source>
        <dbReference type="RuleBase" id="RU004253"/>
    </source>
</evidence>
<dbReference type="HAMAP" id="MF_00097">
    <property type="entry name" value="TMP_synthase"/>
    <property type="match status" value="1"/>
</dbReference>
<dbReference type="Proteomes" id="UP000475117">
    <property type="component" value="Chromosome"/>
</dbReference>
<dbReference type="KEGG" id="soa:G3M56_013995"/>
<evidence type="ECO:0000256" key="2">
    <source>
        <dbReference type="ARBA" id="ARBA00005165"/>
    </source>
</evidence>
<evidence type="ECO:0000256" key="8">
    <source>
        <dbReference type="ARBA" id="ARBA00047851"/>
    </source>
</evidence>
<evidence type="ECO:0000256" key="11">
    <source>
        <dbReference type="RuleBase" id="RU003826"/>
    </source>
</evidence>
<dbReference type="InterPro" id="IPR013785">
    <property type="entry name" value="Aldolase_TIM"/>
</dbReference>
<comment type="similarity">
    <text evidence="10 11">Belongs to the thiamine-phosphate synthase family.</text>
</comment>
<feature type="binding site" evidence="10">
    <location>
        <position position="93"/>
    </location>
    <ligand>
        <name>Mg(2+)</name>
        <dbReference type="ChEBI" id="CHEBI:18420"/>
    </ligand>
</feature>
<feature type="domain" description="Thiamine phosphate synthase/TenI" evidence="13">
    <location>
        <begin position="11"/>
        <end position="193"/>
    </location>
</feature>
<dbReference type="SUPFAM" id="SSF51391">
    <property type="entry name" value="Thiamin phosphate synthase"/>
    <property type="match status" value="1"/>
</dbReference>
<dbReference type="NCBIfam" id="TIGR00693">
    <property type="entry name" value="thiE"/>
    <property type="match status" value="1"/>
</dbReference>
<gene>
    <name evidence="10 14" type="primary">thiE</name>
    <name evidence="14" type="ORF">G3M56_013995</name>
</gene>
<dbReference type="GO" id="GO:0004789">
    <property type="term" value="F:thiamine-phosphate diphosphorylase activity"/>
    <property type="evidence" value="ECO:0007669"/>
    <property type="project" value="UniProtKB-UniRule"/>
</dbReference>
<keyword evidence="6 10" id="KW-0784">Thiamine biosynthesis</keyword>
<reference evidence="14 15" key="1">
    <citation type="submission" date="2020-12" db="EMBL/GenBank/DDBJ databases">
        <title>Sulforoseuscoccus oceanibium gen. nov., sp. nov., a representative of the phylum Verrucomicrobia with special cytoplasmic membrane, and proposal of Sulforoseuscoccusaceae fam. nov.</title>
        <authorList>
            <person name="Xi F."/>
        </authorList>
    </citation>
    <scope>NUCLEOTIDE SEQUENCE [LARGE SCALE GENOMIC DNA]</scope>
    <source>
        <strain evidence="14 15">T37</strain>
    </source>
</reference>
<dbReference type="GO" id="GO:0005737">
    <property type="term" value="C:cytoplasm"/>
    <property type="evidence" value="ECO:0007669"/>
    <property type="project" value="TreeGrafter"/>
</dbReference>
<dbReference type="RefSeq" id="WP_164365302.1">
    <property type="nucleotide sequence ID" value="NZ_CP066776.1"/>
</dbReference>
<keyword evidence="4 10" id="KW-0479">Metal-binding</keyword>
<sequence length="212" mass="22548">MSKQTLSNVLLYGILDMGYVDEQKATEVTRQLIAGGAGALQIRAKRWGRERIAAMAERVLPITRDAGVPLIINDYPEVAVEVGADGVHVGQDDGTIDEIRYLVGEDMLIGRSTHTPAQAEAALEDGFDYIGFGPVFPTPTKAGRPGIGMENIQSVHEKVGVEIPMFCIGGIKPENLDQVIAAGARRVVVVSALLQADDIAATTAEVVAKLKG</sequence>
<name>A0A6B3LCW5_9BACT</name>
<feature type="binding site" evidence="10">
    <location>
        <begin position="41"/>
        <end position="45"/>
    </location>
    <ligand>
        <name>4-amino-2-methyl-5-(diphosphooxymethyl)pyrimidine</name>
        <dbReference type="ChEBI" id="CHEBI:57841"/>
    </ligand>
</feature>
<evidence type="ECO:0000256" key="3">
    <source>
        <dbReference type="ARBA" id="ARBA00022679"/>
    </source>
</evidence>
<keyword evidence="5 10" id="KW-0460">Magnesium</keyword>
<evidence type="ECO:0000256" key="4">
    <source>
        <dbReference type="ARBA" id="ARBA00022723"/>
    </source>
</evidence>